<accession>A0ABW5N4D9</accession>
<proteinExistence type="inferred from homology"/>
<dbReference type="Gene3D" id="2.40.170.20">
    <property type="entry name" value="TonB-dependent receptor, beta-barrel domain"/>
    <property type="match status" value="1"/>
</dbReference>
<dbReference type="Gene3D" id="2.170.130.10">
    <property type="entry name" value="TonB-dependent receptor, plug domain"/>
    <property type="match status" value="1"/>
</dbReference>
<sequence>MKKITTFLACLFVGILFAQEKGSISGMITDKESNDSPLPFANVVLKGTTIGTATDFDGKYTIDNIPVGTYIVEFSFTGYETVTIPNVVVEAGKNVVIDTKLGATAAALEEVLIKVETSKEKEEALLLEQKNAVKIEQKIGAQELSRKGVSDATAAATKISGVAKQEGSNKVYVRGLGDRYNATTLNNLPLPSNDPANKNISLDLFPTDVIQNLSVSKAFSYSQTGDAAGANININSKVLQGKGGLTVGISSGFNSQTIGVGEFQTIDGANWIGFADHTTHQVTDLTVYPFDDNLATNKSGVTPLNLGASVNWGKKYDVGEEGSFSAFLVGSFSSGYTFRDGISINFNNDGTFGSNYPEAKEFKYASTKVAMGNFTYKINPNNKISYNALLVQSNDQKVQDYLGTKPDVADNENELARVVQQTQSQNLLAVNQLLSEHKLGESYDLNLGTSYNIVKNDEPNRKKNIFIINTADETTLLASGTPRNNSRYYHNLKEDDITAKVSLSRYLGNRIPDENKGKVTFDYTYRNTQRDFEAIYFDYNLSKPTAVDPNNLEATLNQEAIDNNVFRFTTGFGSGDNALDPFTYNGGKTIQSASIGLDYKISDRFFVNIGGKFEDIKMEVEWLTNLTNSNDENGGPLHIDNTYVLPSLNLKYNVSEKHILRLAASQTYTYPQFKEVAPFVYEGIDYLESGNPDLKPSDNYNIDLKWETYPKKDELISATIFGKQINEAINRIERISAADRNFTYANLGDATIAGVEVEIKKNLYTLEDDTSEKVQKVTFGANATYMYTNLKFKDAEELQEQGISVTEEESELEGAAPLLINSDISYRHIVDKKEFLATLVFSYQADKVYGIGSNFNNNTVQKSFANLDLILERKFNERLGIKLKATNLLDNKIEQVRDVPQELVMRSYNRGINFSLGMSYKF</sequence>
<feature type="signal peptide" evidence="5">
    <location>
        <begin position="1"/>
        <end position="18"/>
    </location>
</feature>
<organism evidence="8 9">
    <name type="scientific">Aquimarina hainanensis</name>
    <dbReference type="NCBI Taxonomy" id="1578017"/>
    <lineage>
        <taxon>Bacteria</taxon>
        <taxon>Pseudomonadati</taxon>
        <taxon>Bacteroidota</taxon>
        <taxon>Flavobacteriia</taxon>
        <taxon>Flavobacteriales</taxon>
        <taxon>Flavobacteriaceae</taxon>
        <taxon>Aquimarina</taxon>
    </lineage>
</organism>
<keyword evidence="2 4" id="KW-0472">Membrane</keyword>
<evidence type="ECO:0000256" key="4">
    <source>
        <dbReference type="RuleBase" id="RU003357"/>
    </source>
</evidence>
<keyword evidence="8" id="KW-0675">Receptor</keyword>
<comment type="subcellular location">
    <subcellularLocation>
        <location evidence="1 4">Cell outer membrane</location>
    </subcellularLocation>
</comment>
<comment type="similarity">
    <text evidence="4">Belongs to the TonB-dependent receptor family.</text>
</comment>
<keyword evidence="3" id="KW-0998">Cell outer membrane</keyword>
<reference evidence="9" key="1">
    <citation type="journal article" date="2019" name="Int. J. Syst. Evol. Microbiol.">
        <title>The Global Catalogue of Microorganisms (GCM) 10K type strain sequencing project: providing services to taxonomists for standard genome sequencing and annotation.</title>
        <authorList>
            <consortium name="The Broad Institute Genomics Platform"/>
            <consortium name="The Broad Institute Genome Sequencing Center for Infectious Disease"/>
            <person name="Wu L."/>
            <person name="Ma J."/>
        </authorList>
    </citation>
    <scope>NUCLEOTIDE SEQUENCE [LARGE SCALE GENOMIC DNA]</scope>
    <source>
        <strain evidence="9">KCTC 42423</strain>
    </source>
</reference>
<dbReference type="SUPFAM" id="SSF49464">
    <property type="entry name" value="Carboxypeptidase regulatory domain-like"/>
    <property type="match status" value="1"/>
</dbReference>
<dbReference type="InterPro" id="IPR008969">
    <property type="entry name" value="CarboxyPept-like_regulatory"/>
</dbReference>
<dbReference type="Pfam" id="PF13715">
    <property type="entry name" value="CarbopepD_reg_2"/>
    <property type="match status" value="1"/>
</dbReference>
<feature type="domain" description="TonB-dependent receptor plug" evidence="7">
    <location>
        <begin position="136"/>
        <end position="228"/>
    </location>
</feature>
<dbReference type="Proteomes" id="UP001597459">
    <property type="component" value="Unassembled WGS sequence"/>
</dbReference>
<dbReference type="RefSeq" id="WP_378258082.1">
    <property type="nucleotide sequence ID" value="NZ_JBHSJV010000001.1"/>
</dbReference>
<evidence type="ECO:0000256" key="3">
    <source>
        <dbReference type="ARBA" id="ARBA00023237"/>
    </source>
</evidence>
<dbReference type="PANTHER" id="PTHR40980:SF5">
    <property type="entry name" value="TONB-DEPENDENT RECEPTOR"/>
    <property type="match status" value="1"/>
</dbReference>
<feature type="domain" description="TonB-dependent receptor-like beta-barrel" evidence="6">
    <location>
        <begin position="481"/>
        <end position="888"/>
    </location>
</feature>
<keyword evidence="4" id="KW-0798">TonB box</keyword>
<feature type="chain" id="PRO_5045222550" evidence="5">
    <location>
        <begin position="19"/>
        <end position="922"/>
    </location>
</feature>
<evidence type="ECO:0000259" key="7">
    <source>
        <dbReference type="Pfam" id="PF07715"/>
    </source>
</evidence>
<keyword evidence="5" id="KW-0732">Signal</keyword>
<evidence type="ECO:0000256" key="1">
    <source>
        <dbReference type="ARBA" id="ARBA00004442"/>
    </source>
</evidence>
<dbReference type="InterPro" id="IPR036942">
    <property type="entry name" value="Beta-barrel_TonB_sf"/>
</dbReference>
<gene>
    <name evidence="8" type="ORF">ACFSTE_01430</name>
</gene>
<dbReference type="SUPFAM" id="SSF56935">
    <property type="entry name" value="Porins"/>
    <property type="match status" value="1"/>
</dbReference>
<dbReference type="EMBL" id="JBHULX010000001">
    <property type="protein sequence ID" value="MFD2589473.1"/>
    <property type="molecule type" value="Genomic_DNA"/>
</dbReference>
<keyword evidence="9" id="KW-1185">Reference proteome</keyword>
<evidence type="ECO:0000259" key="6">
    <source>
        <dbReference type="Pfam" id="PF00593"/>
    </source>
</evidence>
<dbReference type="InterPro" id="IPR037066">
    <property type="entry name" value="Plug_dom_sf"/>
</dbReference>
<dbReference type="Pfam" id="PF00593">
    <property type="entry name" value="TonB_dep_Rec_b-barrel"/>
    <property type="match status" value="1"/>
</dbReference>
<comment type="caution">
    <text evidence="8">The sequence shown here is derived from an EMBL/GenBank/DDBJ whole genome shotgun (WGS) entry which is preliminary data.</text>
</comment>
<dbReference type="InterPro" id="IPR012910">
    <property type="entry name" value="Plug_dom"/>
</dbReference>
<evidence type="ECO:0000313" key="8">
    <source>
        <dbReference type="EMBL" id="MFD2589473.1"/>
    </source>
</evidence>
<name>A0ABW5N4D9_9FLAO</name>
<dbReference type="Gene3D" id="2.60.40.1120">
    <property type="entry name" value="Carboxypeptidase-like, regulatory domain"/>
    <property type="match status" value="1"/>
</dbReference>
<dbReference type="PANTHER" id="PTHR40980">
    <property type="entry name" value="PLUG DOMAIN-CONTAINING PROTEIN"/>
    <property type="match status" value="1"/>
</dbReference>
<dbReference type="Pfam" id="PF07715">
    <property type="entry name" value="Plug"/>
    <property type="match status" value="1"/>
</dbReference>
<evidence type="ECO:0000256" key="5">
    <source>
        <dbReference type="SAM" id="SignalP"/>
    </source>
</evidence>
<evidence type="ECO:0000313" key="9">
    <source>
        <dbReference type="Proteomes" id="UP001597459"/>
    </source>
</evidence>
<dbReference type="InterPro" id="IPR000531">
    <property type="entry name" value="Beta-barrel_TonB"/>
</dbReference>
<evidence type="ECO:0000256" key="2">
    <source>
        <dbReference type="ARBA" id="ARBA00023136"/>
    </source>
</evidence>
<protein>
    <submittedName>
        <fullName evidence="8">TonB-dependent receptor domain-containing protein</fullName>
    </submittedName>
</protein>